<dbReference type="EMBL" id="JAAAHW010002526">
    <property type="protein sequence ID" value="KAF9991791.1"/>
    <property type="molecule type" value="Genomic_DNA"/>
</dbReference>
<name>A0A9P6MCC1_9FUNG</name>
<proteinExistence type="predicted"/>
<feature type="compositionally biased region" description="Low complexity" evidence="1">
    <location>
        <begin position="121"/>
        <end position="131"/>
    </location>
</feature>
<organism evidence="2 3">
    <name type="scientific">Modicella reniformis</name>
    <dbReference type="NCBI Taxonomy" id="1440133"/>
    <lineage>
        <taxon>Eukaryota</taxon>
        <taxon>Fungi</taxon>
        <taxon>Fungi incertae sedis</taxon>
        <taxon>Mucoromycota</taxon>
        <taxon>Mortierellomycotina</taxon>
        <taxon>Mortierellomycetes</taxon>
        <taxon>Mortierellales</taxon>
        <taxon>Mortierellaceae</taxon>
        <taxon>Modicella</taxon>
    </lineage>
</organism>
<evidence type="ECO:0000256" key="1">
    <source>
        <dbReference type="SAM" id="MobiDB-lite"/>
    </source>
</evidence>
<feature type="compositionally biased region" description="Basic and acidic residues" evidence="1">
    <location>
        <begin position="77"/>
        <end position="92"/>
    </location>
</feature>
<feature type="non-terminal residue" evidence="2">
    <location>
        <position position="131"/>
    </location>
</feature>
<comment type="caution">
    <text evidence="2">The sequence shown here is derived from an EMBL/GenBank/DDBJ whole genome shotgun (WGS) entry which is preliminary data.</text>
</comment>
<gene>
    <name evidence="2" type="ORF">BGZ65_000085</name>
</gene>
<dbReference type="Proteomes" id="UP000749646">
    <property type="component" value="Unassembled WGS sequence"/>
</dbReference>
<evidence type="ECO:0000313" key="3">
    <source>
        <dbReference type="Proteomes" id="UP000749646"/>
    </source>
</evidence>
<dbReference type="AlphaFoldDB" id="A0A9P6MCC1"/>
<evidence type="ECO:0000313" key="2">
    <source>
        <dbReference type="EMBL" id="KAF9991791.1"/>
    </source>
</evidence>
<accession>A0A9P6MCC1</accession>
<feature type="non-terminal residue" evidence="2">
    <location>
        <position position="1"/>
    </location>
</feature>
<keyword evidence="3" id="KW-1185">Reference proteome</keyword>
<sequence>LPRVSRHEVHISGISNETKDEELSKLVALEDADAVLALNGTTFHGQKLLVQRRVFQKATESEAEGLSRKEKRKLAATKKEQAEVESKDEKGARSTADVVTGEASTRNQSKDEKVSQEEVETSSSSTFKIPS</sequence>
<feature type="region of interest" description="Disordered" evidence="1">
    <location>
        <begin position="59"/>
        <end position="131"/>
    </location>
</feature>
<protein>
    <submittedName>
        <fullName evidence="2">Uncharacterized protein</fullName>
    </submittedName>
</protein>
<reference evidence="2" key="1">
    <citation type="journal article" date="2020" name="Fungal Divers.">
        <title>Resolving the Mortierellaceae phylogeny through synthesis of multi-gene phylogenetics and phylogenomics.</title>
        <authorList>
            <person name="Vandepol N."/>
            <person name="Liber J."/>
            <person name="Desiro A."/>
            <person name="Na H."/>
            <person name="Kennedy M."/>
            <person name="Barry K."/>
            <person name="Grigoriev I.V."/>
            <person name="Miller A.N."/>
            <person name="O'Donnell K."/>
            <person name="Stajich J.E."/>
            <person name="Bonito G."/>
        </authorList>
    </citation>
    <scope>NUCLEOTIDE SEQUENCE</scope>
    <source>
        <strain evidence="2">MES-2147</strain>
    </source>
</reference>